<comment type="caution">
    <text evidence="3">The sequence shown here is derived from an EMBL/GenBank/DDBJ whole genome shotgun (WGS) entry which is preliminary data.</text>
</comment>
<evidence type="ECO:0000259" key="2">
    <source>
        <dbReference type="Pfam" id="PF13648"/>
    </source>
</evidence>
<name>A1ZGY6_MICM2</name>
<organism evidence="3 4">
    <name type="scientific">Microscilla marina ATCC 23134</name>
    <dbReference type="NCBI Taxonomy" id="313606"/>
    <lineage>
        <taxon>Bacteria</taxon>
        <taxon>Pseudomonadati</taxon>
        <taxon>Bacteroidota</taxon>
        <taxon>Cytophagia</taxon>
        <taxon>Cytophagales</taxon>
        <taxon>Microscillaceae</taxon>
        <taxon>Microscilla</taxon>
    </lineage>
</organism>
<gene>
    <name evidence="3" type="ORF">M23134_08079</name>
</gene>
<proteinExistence type="predicted"/>
<dbReference type="AlphaFoldDB" id="A1ZGY6"/>
<accession>A1ZGY6</accession>
<sequence length="133" mass="14300">MLVAFTACGGSGDPKATLTSTPWALDIDAAMKDMPKEQLEKMPKAMLEKITEGLKKTRFNFKKDGTMEMTGGPMGKSLTGSWKLSDDGKTLTMTQGEGGEAIQNKIVELSSKKLVFEADNNGKKTKAVLVPAK</sequence>
<evidence type="ECO:0000313" key="3">
    <source>
        <dbReference type="EMBL" id="EAY30255.1"/>
    </source>
</evidence>
<reference evidence="3 4" key="1">
    <citation type="submission" date="2007-01" db="EMBL/GenBank/DDBJ databases">
        <authorList>
            <person name="Haygood M."/>
            <person name="Podell S."/>
            <person name="Anderson C."/>
            <person name="Hopkinson B."/>
            <person name="Roe K."/>
            <person name="Barbeau K."/>
            <person name="Gaasterland T."/>
            <person name="Ferriera S."/>
            <person name="Johnson J."/>
            <person name="Kravitz S."/>
            <person name="Beeson K."/>
            <person name="Sutton G."/>
            <person name="Rogers Y.-H."/>
            <person name="Friedman R."/>
            <person name="Frazier M."/>
            <person name="Venter J.C."/>
        </authorList>
    </citation>
    <scope>NUCLEOTIDE SEQUENCE [LARGE SCALE GENOMIC DNA]</scope>
    <source>
        <strain evidence="3 4">ATCC 23134</strain>
    </source>
</reference>
<keyword evidence="4" id="KW-1185">Reference proteome</keyword>
<dbReference type="EMBL" id="AAWS01000007">
    <property type="protein sequence ID" value="EAY30255.1"/>
    <property type="molecule type" value="Genomic_DNA"/>
</dbReference>
<feature type="region of interest" description="Disordered" evidence="1">
    <location>
        <begin position="63"/>
        <end position="82"/>
    </location>
</feature>
<dbReference type="Pfam" id="PF13648">
    <property type="entry name" value="Lipocalin_4"/>
    <property type="match status" value="1"/>
</dbReference>
<dbReference type="InterPro" id="IPR024311">
    <property type="entry name" value="Lipocalin-like"/>
</dbReference>
<feature type="domain" description="Lipocalin-like" evidence="2">
    <location>
        <begin position="49"/>
        <end position="116"/>
    </location>
</feature>
<evidence type="ECO:0000313" key="4">
    <source>
        <dbReference type="Proteomes" id="UP000004095"/>
    </source>
</evidence>
<protein>
    <recommendedName>
        <fullName evidence="2">Lipocalin-like domain-containing protein</fullName>
    </recommendedName>
</protein>
<dbReference type="Proteomes" id="UP000004095">
    <property type="component" value="Unassembled WGS sequence"/>
</dbReference>
<evidence type="ECO:0000256" key="1">
    <source>
        <dbReference type="SAM" id="MobiDB-lite"/>
    </source>
</evidence>